<reference evidence="3" key="1">
    <citation type="submission" date="2020-05" db="EMBL/GenBank/DDBJ databases">
        <authorList>
            <person name="Chiriac C."/>
            <person name="Salcher M."/>
            <person name="Ghai R."/>
            <person name="Kavagutti S V."/>
        </authorList>
    </citation>
    <scope>NUCLEOTIDE SEQUENCE</scope>
</reference>
<protein>
    <recommendedName>
        <fullName evidence="4">Major capsid protein</fullName>
    </recommendedName>
</protein>
<accession>A0A6J5ST86</accession>
<sequence length="314" mass="33656">MAYVETGTANFSLLVQDLVQAKAEQELRARLVHANPDAYVHGRFVKGTNQIRFARYQDLGANTTELEEGFAPTSQALNISSDAFSAKQYGQTLSITDLAQLDSPHDLISVASDRLARQAAETMDLVVRDVLAEGTNVKYAGAAAARGDLLRSDKITGELVKKTVAALKAANVPTFADGTYRCIIHPFQEYDLISDASANGWLEANKYVDNTPLISGEIGKFAGVRFLTSSNAKVFANAADDGSDVFSAHFFGPDSYTVGDSQTLQAYFTAPGGDHADPLAQMAIAGWKMRFGAKLLDLAGAKYLRLETGATLSA</sequence>
<evidence type="ECO:0000313" key="1">
    <source>
        <dbReference type="EMBL" id="CAB4177487.1"/>
    </source>
</evidence>
<name>A0A6J5ST86_9CAUD</name>
<dbReference type="Pfam" id="PF13252">
    <property type="entry name" value="Phage_capsid_3"/>
    <property type="match status" value="1"/>
</dbReference>
<evidence type="ECO:0000313" key="3">
    <source>
        <dbReference type="EMBL" id="CAB4218519.1"/>
    </source>
</evidence>
<dbReference type="EMBL" id="LR797299">
    <property type="protein sequence ID" value="CAB4199653.1"/>
    <property type="molecule type" value="Genomic_DNA"/>
</dbReference>
<evidence type="ECO:0008006" key="4">
    <source>
        <dbReference type="Google" id="ProtNLM"/>
    </source>
</evidence>
<proteinExistence type="predicted"/>
<evidence type="ECO:0000313" key="2">
    <source>
        <dbReference type="EMBL" id="CAB4199653.1"/>
    </source>
</evidence>
<dbReference type="EMBL" id="LR797467">
    <property type="protein sequence ID" value="CAB4218519.1"/>
    <property type="molecule type" value="Genomic_DNA"/>
</dbReference>
<dbReference type="InterPro" id="IPR025267">
    <property type="entry name" value="ORF017-like"/>
</dbReference>
<organism evidence="3">
    <name type="scientific">uncultured Caudovirales phage</name>
    <dbReference type="NCBI Taxonomy" id="2100421"/>
    <lineage>
        <taxon>Viruses</taxon>
        <taxon>Duplodnaviria</taxon>
        <taxon>Heunggongvirae</taxon>
        <taxon>Uroviricota</taxon>
        <taxon>Caudoviricetes</taxon>
        <taxon>Peduoviridae</taxon>
        <taxon>Maltschvirus</taxon>
        <taxon>Maltschvirus maltsch</taxon>
    </lineage>
</organism>
<dbReference type="NCBIfam" id="TIGR04387">
    <property type="entry name" value="capsid_maj_N4"/>
    <property type="match status" value="1"/>
</dbReference>
<gene>
    <name evidence="1" type="ORF">UFOVP1005_5</name>
    <name evidence="2" type="ORF">UFOVP1344_5</name>
    <name evidence="3" type="ORF">UFOVP1602_35</name>
</gene>
<dbReference type="EMBL" id="LR796956">
    <property type="protein sequence ID" value="CAB4177487.1"/>
    <property type="molecule type" value="Genomic_DNA"/>
</dbReference>